<gene>
    <name evidence="1" type="ORF">V6984_12325</name>
</gene>
<proteinExistence type="predicted"/>
<evidence type="ECO:0000313" key="2">
    <source>
        <dbReference type="Proteomes" id="UP001451571"/>
    </source>
</evidence>
<dbReference type="RefSeq" id="WP_342755934.1">
    <property type="nucleotide sequence ID" value="NZ_CP146256.1"/>
</dbReference>
<evidence type="ECO:0000313" key="1">
    <source>
        <dbReference type="EMBL" id="XAH72316.1"/>
    </source>
</evidence>
<protein>
    <submittedName>
        <fullName evidence="1">Uncharacterized protein</fullName>
    </submittedName>
</protein>
<accession>A0ABZ3ESN0</accession>
<organism evidence="1 2">
    <name type="scientific">Kineothrix sedimenti</name>
    <dbReference type="NCBI Taxonomy" id="3123317"/>
    <lineage>
        <taxon>Bacteria</taxon>
        <taxon>Bacillati</taxon>
        <taxon>Bacillota</taxon>
        <taxon>Clostridia</taxon>
        <taxon>Lachnospirales</taxon>
        <taxon>Lachnospiraceae</taxon>
        <taxon>Kineothrix</taxon>
    </lineage>
</organism>
<dbReference type="Proteomes" id="UP001451571">
    <property type="component" value="Chromosome"/>
</dbReference>
<dbReference type="SUPFAM" id="SSF88697">
    <property type="entry name" value="PUA domain-like"/>
    <property type="match status" value="1"/>
</dbReference>
<sequence length="177" mass="20748">MNVIISINPPYTQMIFSGYKLHEFRKKVIKGMDVGYPLEDIKAYIYETKNKGGCGKVVGEVDVLGSYKLHYRVRKKMDTELVNERFAFIKDLYLRWCEIKGIAPNMNEGWFKSKKFYAYQQEIGFFGDNDCLSCNYALILHNHQKYKNAKEILEYSNLKGLPLQRPPQNMLRVLTQN</sequence>
<dbReference type="EMBL" id="CP146256">
    <property type="protein sequence ID" value="XAH72316.1"/>
    <property type="molecule type" value="Genomic_DNA"/>
</dbReference>
<reference evidence="1 2" key="1">
    <citation type="submission" date="2024-02" db="EMBL/GenBank/DDBJ databases">
        <title>Bacterial strain from lacustrine sediment.</title>
        <authorList>
            <person name="Petit C."/>
            <person name="Fadhlaoui K."/>
        </authorList>
    </citation>
    <scope>NUCLEOTIDE SEQUENCE [LARGE SCALE GENOMIC DNA]</scope>
    <source>
        <strain evidence="1 2">IPX-CK</strain>
    </source>
</reference>
<dbReference type="InterPro" id="IPR015947">
    <property type="entry name" value="PUA-like_sf"/>
</dbReference>
<name>A0ABZ3ESN0_9FIRM</name>
<keyword evidence="2" id="KW-1185">Reference proteome</keyword>